<evidence type="ECO:0000313" key="3">
    <source>
        <dbReference type="Proteomes" id="UP001432011"/>
    </source>
</evidence>
<dbReference type="Pfam" id="PF13560">
    <property type="entry name" value="HTH_31"/>
    <property type="match status" value="1"/>
</dbReference>
<protein>
    <submittedName>
        <fullName evidence="2">Helix-turn-helix domain-containing protein</fullName>
    </submittedName>
</protein>
<reference evidence="2" key="1">
    <citation type="submission" date="2022-10" db="EMBL/GenBank/DDBJ databases">
        <title>The complete genomes of actinobacterial strains from the NBC collection.</title>
        <authorList>
            <person name="Joergensen T.S."/>
            <person name="Alvarez Arevalo M."/>
            <person name="Sterndorff E.B."/>
            <person name="Faurdal D."/>
            <person name="Vuksanovic O."/>
            <person name="Mourched A.-S."/>
            <person name="Charusanti P."/>
            <person name="Shaw S."/>
            <person name="Blin K."/>
            <person name="Weber T."/>
        </authorList>
    </citation>
    <scope>NUCLEOTIDE SEQUENCE</scope>
    <source>
        <strain evidence="2">NBC_00254</strain>
    </source>
</reference>
<dbReference type="CDD" id="cd00093">
    <property type="entry name" value="HTH_XRE"/>
    <property type="match status" value="1"/>
</dbReference>
<accession>A0ABZ1SLK2</accession>
<keyword evidence="3" id="KW-1185">Reference proteome</keyword>
<organism evidence="2 3">
    <name type="scientific">Microbispora hainanensis</name>
    <dbReference type="NCBI Taxonomy" id="568844"/>
    <lineage>
        <taxon>Bacteria</taxon>
        <taxon>Bacillati</taxon>
        <taxon>Actinomycetota</taxon>
        <taxon>Actinomycetes</taxon>
        <taxon>Streptosporangiales</taxon>
        <taxon>Streptosporangiaceae</taxon>
        <taxon>Microbispora</taxon>
    </lineage>
</organism>
<evidence type="ECO:0000313" key="2">
    <source>
        <dbReference type="EMBL" id="WUP73896.1"/>
    </source>
</evidence>
<dbReference type="Proteomes" id="UP001432011">
    <property type="component" value="Chromosome"/>
</dbReference>
<gene>
    <name evidence="2" type="ORF">OG913_31640</name>
</gene>
<dbReference type="InterPro" id="IPR010982">
    <property type="entry name" value="Lambda_DNA-bd_dom_sf"/>
</dbReference>
<dbReference type="SUPFAM" id="SSF47413">
    <property type="entry name" value="lambda repressor-like DNA-binding domains"/>
    <property type="match status" value="1"/>
</dbReference>
<proteinExistence type="predicted"/>
<dbReference type="Gene3D" id="1.10.260.40">
    <property type="entry name" value="lambda repressor-like DNA-binding domains"/>
    <property type="match status" value="1"/>
</dbReference>
<dbReference type="SMART" id="SM00530">
    <property type="entry name" value="HTH_XRE"/>
    <property type="match status" value="1"/>
</dbReference>
<evidence type="ECO:0000259" key="1">
    <source>
        <dbReference type="PROSITE" id="PS50943"/>
    </source>
</evidence>
<feature type="domain" description="HTH cro/C1-type" evidence="1">
    <location>
        <begin position="10"/>
        <end position="64"/>
    </location>
</feature>
<sequence length="421" mass="45364">MTVSSFGDELRRRRILSGLSLTELATRTGYSKSHLSKIESGRQQPTPGLARRCDAALKAEGGLIALAAMPVSSRSNDAATPPFGPEWAIRFTADGDGGFGTNMPDDSIRLRLKAVPGYLEAPGDVEAQSALLDATMRLGQTTSPAAVLPVAIAQVHTLRAALPLTRGRSRAALLRLAARTAEFTGWMAQEVGDDNAALWWTDRAVELAVEGEDHELAEYADVRRALVTLYEGQPGATVRLAARVRAAHDLSPRVRWLAALREAQGYALAGENNRCAAALDHADILWERAGREGVVDTSRPLGTSVSVDLMNHLIRGWCLHDLGRPEEAAELFDRSSPATAAGPSRRSRVRFAVRQALALADSGATTQACAVVAGVLHEIRIVDSATVRTDLKSFVSLIRRRRAHSAVAELWSELPSLLEPR</sequence>
<dbReference type="PROSITE" id="PS50943">
    <property type="entry name" value="HTH_CROC1"/>
    <property type="match status" value="1"/>
</dbReference>
<dbReference type="EMBL" id="CP108085">
    <property type="protein sequence ID" value="WUP73896.1"/>
    <property type="molecule type" value="Genomic_DNA"/>
</dbReference>
<name>A0ABZ1SLK2_9ACTN</name>
<dbReference type="InterPro" id="IPR001387">
    <property type="entry name" value="Cro/C1-type_HTH"/>
</dbReference>
<dbReference type="RefSeq" id="WP_142652394.1">
    <property type="nucleotide sequence ID" value="NZ_CP108085.1"/>
</dbReference>